<dbReference type="InterPro" id="IPR018289">
    <property type="entry name" value="MULE_transposase_dom"/>
</dbReference>
<organism evidence="2 3">
    <name type="scientific">Cotesia glomerata</name>
    <name type="common">Lepidopteran parasitic wasp</name>
    <name type="synonym">Apanteles glomeratus</name>
    <dbReference type="NCBI Taxonomy" id="32391"/>
    <lineage>
        <taxon>Eukaryota</taxon>
        <taxon>Metazoa</taxon>
        <taxon>Ecdysozoa</taxon>
        <taxon>Arthropoda</taxon>
        <taxon>Hexapoda</taxon>
        <taxon>Insecta</taxon>
        <taxon>Pterygota</taxon>
        <taxon>Neoptera</taxon>
        <taxon>Endopterygota</taxon>
        <taxon>Hymenoptera</taxon>
        <taxon>Apocrita</taxon>
        <taxon>Ichneumonoidea</taxon>
        <taxon>Braconidae</taxon>
        <taxon>Microgastrinae</taxon>
        <taxon>Cotesia</taxon>
    </lineage>
</organism>
<dbReference type="Proteomes" id="UP000826195">
    <property type="component" value="Unassembled WGS sequence"/>
</dbReference>
<proteinExistence type="predicted"/>
<feature type="domain" description="MULE transposase" evidence="1">
    <location>
        <begin position="211"/>
        <end position="307"/>
    </location>
</feature>
<keyword evidence="3" id="KW-1185">Reference proteome</keyword>
<dbReference type="Pfam" id="PF10551">
    <property type="entry name" value="MULE"/>
    <property type="match status" value="1"/>
</dbReference>
<sequence>MSRKKEVSDEDKIILKQLAQDNKIIDGFLFHIKKYIYSQGEPVVVVECDHRRHYNKEPPFLPCNISTMIHLNGIIDPIIEDHNHIKNKTLAVERSFHKELQVAAKNTGVSLRSIFDTTLRRNPDVPAVDYNNKKATMHRSRRTVTPPQPKTLEQYGQYLIDEEWQHLTQYNHGKLEVQCVPSKDGLSVIFFDRLFIQTLLKNEEKGAVEFSIDGTFNIRPQKISTRQFVILQIYKGNHAFPFLYALMESKATSSYEAIFEILCNDICPQIKELDPIFHLDFELASRNAIKDLIPSATTQPCYFHLCQVQLSI</sequence>
<comment type="caution">
    <text evidence="2">The sequence shown here is derived from an EMBL/GenBank/DDBJ whole genome shotgun (WGS) entry which is preliminary data.</text>
</comment>
<dbReference type="AlphaFoldDB" id="A0AAV7J022"/>
<evidence type="ECO:0000313" key="2">
    <source>
        <dbReference type="EMBL" id="KAH0561089.1"/>
    </source>
</evidence>
<gene>
    <name evidence="2" type="ORF">KQX54_012762</name>
</gene>
<accession>A0AAV7J022</accession>
<evidence type="ECO:0000313" key="3">
    <source>
        <dbReference type="Proteomes" id="UP000826195"/>
    </source>
</evidence>
<evidence type="ECO:0000259" key="1">
    <source>
        <dbReference type="Pfam" id="PF10551"/>
    </source>
</evidence>
<dbReference type="EMBL" id="JAHXZJ010000374">
    <property type="protein sequence ID" value="KAH0561089.1"/>
    <property type="molecule type" value="Genomic_DNA"/>
</dbReference>
<reference evidence="2 3" key="1">
    <citation type="journal article" date="2021" name="J. Hered.">
        <title>A chromosome-level genome assembly of the parasitoid wasp, Cotesia glomerata (Hymenoptera: Braconidae).</title>
        <authorList>
            <person name="Pinto B.J."/>
            <person name="Weis J.J."/>
            <person name="Gamble T."/>
            <person name="Ode P.J."/>
            <person name="Paul R."/>
            <person name="Zaspel J.M."/>
        </authorList>
    </citation>
    <scope>NUCLEOTIDE SEQUENCE [LARGE SCALE GENOMIC DNA]</scope>
    <source>
        <strain evidence="2">CgM1</strain>
    </source>
</reference>
<name>A0AAV7J022_COTGL</name>
<protein>
    <recommendedName>
        <fullName evidence="1">MULE transposase domain-containing protein</fullName>
    </recommendedName>
</protein>